<dbReference type="SUPFAM" id="SSF52151">
    <property type="entry name" value="FabD/lysophospholipase-like"/>
    <property type="match status" value="1"/>
</dbReference>
<accession>A0A1Y3AS85</accession>
<dbReference type="GO" id="GO:0005737">
    <property type="term" value="C:cytoplasm"/>
    <property type="evidence" value="ECO:0007669"/>
    <property type="project" value="TreeGrafter"/>
</dbReference>
<keyword evidence="3" id="KW-0472">Membrane</keyword>
<evidence type="ECO:0000313" key="6">
    <source>
        <dbReference type="Proteomes" id="UP000194236"/>
    </source>
</evidence>
<organism evidence="5 6">
    <name type="scientific">Euroglyphus maynei</name>
    <name type="common">Mayne's house dust mite</name>
    <dbReference type="NCBI Taxonomy" id="6958"/>
    <lineage>
        <taxon>Eukaryota</taxon>
        <taxon>Metazoa</taxon>
        <taxon>Ecdysozoa</taxon>
        <taxon>Arthropoda</taxon>
        <taxon>Chelicerata</taxon>
        <taxon>Arachnida</taxon>
        <taxon>Acari</taxon>
        <taxon>Acariformes</taxon>
        <taxon>Sarcoptiformes</taxon>
        <taxon>Astigmata</taxon>
        <taxon>Psoroptidia</taxon>
        <taxon>Analgoidea</taxon>
        <taxon>Pyroglyphidae</taxon>
        <taxon>Pyroglyphinae</taxon>
        <taxon>Euroglyphus</taxon>
    </lineage>
</organism>
<dbReference type="GO" id="GO:0019433">
    <property type="term" value="P:triglyceride catabolic process"/>
    <property type="evidence" value="ECO:0007669"/>
    <property type="project" value="TreeGrafter"/>
</dbReference>
<dbReference type="InterPro" id="IPR002641">
    <property type="entry name" value="PNPLA_dom"/>
</dbReference>
<sequence>MMLENKSDPNNKPISFSFSGCGFMGLYHVGVASCLREYAPISLDTKFLGASAGSLAAASLVCDMPLGKIFIFVN</sequence>
<feature type="short sequence motif" description="GXSXG" evidence="2">
    <location>
        <begin position="49"/>
        <end position="53"/>
    </location>
</feature>
<dbReference type="PROSITE" id="PS51635">
    <property type="entry name" value="PNPLA"/>
    <property type="match status" value="1"/>
</dbReference>
<evidence type="ECO:0000256" key="3">
    <source>
        <dbReference type="SAM" id="Phobius"/>
    </source>
</evidence>
<dbReference type="PANTHER" id="PTHR12406:SF41">
    <property type="entry name" value="BRUMMER, ISOFORM B-RELATED"/>
    <property type="match status" value="1"/>
</dbReference>
<dbReference type="Gene3D" id="3.40.1090.10">
    <property type="entry name" value="Cytosolic phospholipase A2 catalytic domain"/>
    <property type="match status" value="1"/>
</dbReference>
<evidence type="ECO:0000256" key="1">
    <source>
        <dbReference type="ARBA" id="ARBA00023098"/>
    </source>
</evidence>
<keyword evidence="3" id="KW-0812">Transmembrane</keyword>
<evidence type="ECO:0000313" key="5">
    <source>
        <dbReference type="EMBL" id="OTF71322.1"/>
    </source>
</evidence>
<feature type="short sequence motif" description="GXGXXG" evidence="2">
    <location>
        <begin position="20"/>
        <end position="25"/>
    </location>
</feature>
<name>A0A1Y3AS85_EURMA</name>
<feature type="domain" description="PNPLA" evidence="4">
    <location>
        <begin position="16"/>
        <end position="74"/>
    </location>
</feature>
<dbReference type="Proteomes" id="UP000194236">
    <property type="component" value="Unassembled WGS sequence"/>
</dbReference>
<feature type="transmembrane region" description="Helical" evidence="3">
    <location>
        <begin position="47"/>
        <end position="73"/>
    </location>
</feature>
<comment type="caution">
    <text evidence="5">The sequence shown here is derived from an EMBL/GenBank/DDBJ whole genome shotgun (WGS) entry which is preliminary data.</text>
</comment>
<evidence type="ECO:0000259" key="4">
    <source>
        <dbReference type="PROSITE" id="PS51635"/>
    </source>
</evidence>
<keyword evidence="3" id="KW-1133">Transmembrane helix</keyword>
<dbReference type="GO" id="GO:0055088">
    <property type="term" value="P:lipid homeostasis"/>
    <property type="evidence" value="ECO:0007669"/>
    <property type="project" value="TreeGrafter"/>
</dbReference>
<dbReference type="GO" id="GO:0016020">
    <property type="term" value="C:membrane"/>
    <property type="evidence" value="ECO:0007669"/>
    <property type="project" value="TreeGrafter"/>
</dbReference>
<dbReference type="InterPro" id="IPR033562">
    <property type="entry name" value="PLPL"/>
</dbReference>
<gene>
    <name evidence="5" type="ORF">BLA29_012628</name>
</gene>
<keyword evidence="1" id="KW-0443">Lipid metabolism</keyword>
<reference evidence="5 6" key="1">
    <citation type="submission" date="2017-03" db="EMBL/GenBank/DDBJ databases">
        <title>Genome Survey of Euroglyphus maynei.</title>
        <authorList>
            <person name="Arlian L.G."/>
            <person name="Morgan M.S."/>
            <person name="Rider S.D."/>
        </authorList>
    </citation>
    <scope>NUCLEOTIDE SEQUENCE [LARGE SCALE GENOMIC DNA]</scope>
    <source>
        <strain evidence="5">Arlian Lab</strain>
        <tissue evidence="5">Whole body</tissue>
    </source>
</reference>
<dbReference type="Pfam" id="PF01734">
    <property type="entry name" value="Patatin"/>
    <property type="match status" value="1"/>
</dbReference>
<protein>
    <recommendedName>
        <fullName evidence="4">PNPLA domain-containing protein</fullName>
    </recommendedName>
</protein>
<dbReference type="InterPro" id="IPR016035">
    <property type="entry name" value="Acyl_Trfase/lysoPLipase"/>
</dbReference>
<feature type="transmembrane region" description="Helical" evidence="3">
    <location>
        <begin position="14"/>
        <end position="35"/>
    </location>
</feature>
<dbReference type="GO" id="GO:0004806">
    <property type="term" value="F:triacylglycerol lipase activity"/>
    <property type="evidence" value="ECO:0007669"/>
    <property type="project" value="TreeGrafter"/>
</dbReference>
<dbReference type="GO" id="GO:0005811">
    <property type="term" value="C:lipid droplet"/>
    <property type="evidence" value="ECO:0007669"/>
    <property type="project" value="TreeGrafter"/>
</dbReference>
<dbReference type="EMBL" id="MUJZ01061631">
    <property type="protein sequence ID" value="OTF71322.1"/>
    <property type="molecule type" value="Genomic_DNA"/>
</dbReference>
<comment type="caution">
    <text evidence="2">Lacks conserved residue(s) required for the propagation of feature annotation.</text>
</comment>
<keyword evidence="6" id="KW-1185">Reference proteome</keyword>
<dbReference type="PROSITE" id="PS51257">
    <property type="entry name" value="PROKAR_LIPOPROTEIN"/>
    <property type="match status" value="1"/>
</dbReference>
<dbReference type="PANTHER" id="PTHR12406">
    <property type="entry name" value="CALCIUM-INDEPENDENT PHOSPHOLIPASE A2 IPLA2 -RELATED"/>
    <property type="match status" value="1"/>
</dbReference>
<proteinExistence type="predicted"/>
<dbReference type="AlphaFoldDB" id="A0A1Y3AS85"/>
<evidence type="ECO:0000256" key="2">
    <source>
        <dbReference type="PROSITE-ProRule" id="PRU01161"/>
    </source>
</evidence>
<dbReference type="OrthoDB" id="6514860at2759"/>